<proteinExistence type="predicted"/>
<evidence type="ECO:0000313" key="2">
    <source>
        <dbReference type="EMBL" id="CAA9442565.1"/>
    </source>
</evidence>
<evidence type="ECO:0000256" key="1">
    <source>
        <dbReference type="SAM" id="MobiDB-lite"/>
    </source>
</evidence>
<feature type="non-terminal residue" evidence="2">
    <location>
        <position position="227"/>
    </location>
</feature>
<name>A0A6J4QJL0_9PSEU</name>
<dbReference type="EMBL" id="CADCUS010000562">
    <property type="protein sequence ID" value="CAA9442565.1"/>
    <property type="molecule type" value="Genomic_DNA"/>
</dbReference>
<protein>
    <submittedName>
        <fullName evidence="2">Pyrimidine permease</fullName>
    </submittedName>
</protein>
<feature type="compositionally biased region" description="Basic residues" evidence="1">
    <location>
        <begin position="150"/>
        <end position="178"/>
    </location>
</feature>
<feature type="non-terminal residue" evidence="2">
    <location>
        <position position="1"/>
    </location>
</feature>
<dbReference type="AlphaFoldDB" id="A0A6J4QJL0"/>
<feature type="compositionally biased region" description="Basic and acidic residues" evidence="1">
    <location>
        <begin position="115"/>
        <end position="141"/>
    </location>
</feature>
<feature type="region of interest" description="Disordered" evidence="1">
    <location>
        <begin position="1"/>
        <end position="227"/>
    </location>
</feature>
<feature type="compositionally biased region" description="Basic and acidic residues" evidence="1">
    <location>
        <begin position="1"/>
        <end position="51"/>
    </location>
</feature>
<feature type="compositionally biased region" description="Basic and acidic residues" evidence="1">
    <location>
        <begin position="59"/>
        <end position="75"/>
    </location>
</feature>
<accession>A0A6J4QJL0</accession>
<gene>
    <name evidence="2" type="ORF">AVDCRST_MAG66-4102</name>
</gene>
<sequence length="227" mass="26293">VDLHPARAARRDRAGRGEHRPRQGGRGDDRGGPRPLHGPRDRCGRPRDRPRQRVRRLAHHDVRREHRGHGGDPDLLHSGLLRRRCRGDPARSLPEVRRDRQRDPRWRPRRHHDRPLRDDRARRREDLGREPGGLRRPDQPRRPLGGPDRGHRRGHPADHRRLRARRNRARHDPRHRVLPHGQPRPPLRRARRRRGRGRTGGLPAGSATGSATGSPTDPPEGRLEHAV</sequence>
<reference evidence="2" key="1">
    <citation type="submission" date="2020-02" db="EMBL/GenBank/DDBJ databases">
        <authorList>
            <person name="Meier V. D."/>
        </authorList>
    </citation>
    <scope>NUCLEOTIDE SEQUENCE</scope>
    <source>
        <strain evidence="2">AVDCRST_MAG66</strain>
    </source>
</reference>
<feature type="compositionally biased region" description="Basic and acidic residues" evidence="1">
    <location>
        <begin position="86"/>
        <end position="106"/>
    </location>
</feature>
<organism evidence="2">
    <name type="scientific">uncultured Pseudonocardia sp</name>
    <dbReference type="NCBI Taxonomy" id="211455"/>
    <lineage>
        <taxon>Bacteria</taxon>
        <taxon>Bacillati</taxon>
        <taxon>Actinomycetota</taxon>
        <taxon>Actinomycetes</taxon>
        <taxon>Pseudonocardiales</taxon>
        <taxon>Pseudonocardiaceae</taxon>
        <taxon>Pseudonocardia</taxon>
        <taxon>environmental samples</taxon>
    </lineage>
</organism>
<feature type="compositionally biased region" description="Basic residues" evidence="1">
    <location>
        <begin position="186"/>
        <end position="197"/>
    </location>
</feature>